<dbReference type="GO" id="GO:0015031">
    <property type="term" value="P:protein transport"/>
    <property type="evidence" value="ECO:0007669"/>
    <property type="project" value="UniProtKB-KW"/>
</dbReference>
<dbReference type="InterPro" id="IPR022645">
    <property type="entry name" value="SecD/SecF_bac"/>
</dbReference>
<evidence type="ECO:0000256" key="5">
    <source>
        <dbReference type="ARBA" id="ARBA00022927"/>
    </source>
</evidence>
<dbReference type="InterPro" id="IPR022813">
    <property type="entry name" value="SecD/SecF_arch_bac"/>
</dbReference>
<keyword evidence="4 9" id="KW-0812">Transmembrane</keyword>
<dbReference type="Gene3D" id="1.20.1640.10">
    <property type="entry name" value="Multidrug efflux transporter AcrB transmembrane domain"/>
    <property type="match status" value="1"/>
</dbReference>
<keyword evidence="7" id="KW-0811">Translocation</keyword>
<evidence type="ECO:0000256" key="9">
    <source>
        <dbReference type="SAM" id="Phobius"/>
    </source>
</evidence>
<proteinExistence type="predicted"/>
<name>A0A645IFS7_9ZZZZ</name>
<protein>
    <submittedName>
        <fullName evidence="11">Protein translocase subunit SecF</fullName>
    </submittedName>
</protein>
<dbReference type="SUPFAM" id="SSF82866">
    <property type="entry name" value="Multidrug efflux transporter AcrB transmembrane domain"/>
    <property type="match status" value="1"/>
</dbReference>
<keyword evidence="2" id="KW-0813">Transport</keyword>
<evidence type="ECO:0000256" key="7">
    <source>
        <dbReference type="ARBA" id="ARBA00023010"/>
    </source>
</evidence>
<keyword evidence="3" id="KW-1003">Cell membrane</keyword>
<accession>A0A645IFS7</accession>
<evidence type="ECO:0000256" key="4">
    <source>
        <dbReference type="ARBA" id="ARBA00022692"/>
    </source>
</evidence>
<dbReference type="Pfam" id="PF02355">
    <property type="entry name" value="SecD_SecF_C"/>
    <property type="match status" value="1"/>
</dbReference>
<dbReference type="InterPro" id="IPR048634">
    <property type="entry name" value="SecD_SecF_C"/>
</dbReference>
<reference evidence="11" key="1">
    <citation type="submission" date="2019-08" db="EMBL/GenBank/DDBJ databases">
        <authorList>
            <person name="Kucharzyk K."/>
            <person name="Murdoch R.W."/>
            <person name="Higgins S."/>
            <person name="Loffler F."/>
        </authorList>
    </citation>
    <scope>NUCLEOTIDE SEQUENCE</scope>
</reference>
<keyword evidence="5" id="KW-0653">Protein transport</keyword>
<evidence type="ECO:0000313" key="11">
    <source>
        <dbReference type="EMBL" id="MPN50171.1"/>
    </source>
</evidence>
<feature type="domain" description="Protein export membrane protein SecD/SecF C-terminal" evidence="10">
    <location>
        <begin position="2"/>
        <end position="133"/>
    </location>
</feature>
<feature type="transmembrane region" description="Helical" evidence="9">
    <location>
        <begin position="82"/>
        <end position="100"/>
    </location>
</feature>
<sequence length="146" mass="16053">MAALAVDTFAVIGLYSLLWKVMPFSMEIDQTFVAAILTIVGYSINDKVVVFDRVREYTQLYPKRGLLALFNDSMNATLARTINTGLSTILVIICILFLGGDAVRSFVFAMLIGVVVGTITSLFVAAPVAYKMMSNQQNKKLTDTKK</sequence>
<dbReference type="PANTHER" id="PTHR30081:SF8">
    <property type="entry name" value="PROTEIN TRANSLOCASE SUBUNIT SECF"/>
    <property type="match status" value="1"/>
</dbReference>
<evidence type="ECO:0000256" key="3">
    <source>
        <dbReference type="ARBA" id="ARBA00022475"/>
    </source>
</evidence>
<keyword evidence="8 9" id="KW-0472">Membrane</keyword>
<dbReference type="PRINTS" id="PR01755">
    <property type="entry name" value="SECFTRNLCASE"/>
</dbReference>
<evidence type="ECO:0000259" key="10">
    <source>
        <dbReference type="Pfam" id="PF02355"/>
    </source>
</evidence>
<dbReference type="AlphaFoldDB" id="A0A645IFS7"/>
<dbReference type="GO" id="GO:0005886">
    <property type="term" value="C:plasma membrane"/>
    <property type="evidence" value="ECO:0007669"/>
    <property type="project" value="UniProtKB-SubCell"/>
</dbReference>
<comment type="caution">
    <text evidence="11">The sequence shown here is derived from an EMBL/GenBank/DDBJ whole genome shotgun (WGS) entry which is preliminary data.</text>
</comment>
<dbReference type="EMBL" id="VSSQ01114093">
    <property type="protein sequence ID" value="MPN50171.1"/>
    <property type="molecule type" value="Genomic_DNA"/>
</dbReference>
<evidence type="ECO:0000256" key="6">
    <source>
        <dbReference type="ARBA" id="ARBA00022989"/>
    </source>
</evidence>
<evidence type="ECO:0000256" key="1">
    <source>
        <dbReference type="ARBA" id="ARBA00004651"/>
    </source>
</evidence>
<organism evidence="11">
    <name type="scientific">bioreactor metagenome</name>
    <dbReference type="NCBI Taxonomy" id="1076179"/>
    <lineage>
        <taxon>unclassified sequences</taxon>
        <taxon>metagenomes</taxon>
        <taxon>ecological metagenomes</taxon>
    </lineage>
</organism>
<keyword evidence="6 9" id="KW-1133">Transmembrane helix</keyword>
<gene>
    <name evidence="11" type="primary">secF_32</name>
    <name evidence="11" type="ORF">SDC9_197797</name>
</gene>
<evidence type="ECO:0000256" key="2">
    <source>
        <dbReference type="ARBA" id="ARBA00022448"/>
    </source>
</evidence>
<feature type="transmembrane region" description="Helical" evidence="9">
    <location>
        <begin position="106"/>
        <end position="130"/>
    </location>
</feature>
<comment type="subcellular location">
    <subcellularLocation>
        <location evidence="1">Cell membrane</location>
        <topology evidence="1">Multi-pass membrane protein</topology>
    </subcellularLocation>
</comment>
<evidence type="ECO:0000256" key="8">
    <source>
        <dbReference type="ARBA" id="ARBA00023136"/>
    </source>
</evidence>
<dbReference type="PANTHER" id="PTHR30081">
    <property type="entry name" value="PROTEIN-EXPORT MEMBRANE PROTEIN SEC"/>
    <property type="match status" value="1"/>
</dbReference>